<reference evidence="7" key="1">
    <citation type="submission" date="2016-11" db="EMBL/GenBank/DDBJ databases">
        <authorList>
            <person name="Jaros S."/>
            <person name="Januszkiewicz K."/>
            <person name="Wedrychowicz H."/>
        </authorList>
    </citation>
    <scope>NUCLEOTIDE SEQUENCE [LARGE SCALE GENOMIC DNA]</scope>
    <source>
        <strain evidence="7">DSM 19859</strain>
    </source>
</reference>
<dbReference type="InterPro" id="IPR013216">
    <property type="entry name" value="Methyltransf_11"/>
</dbReference>
<keyword evidence="3 7" id="KW-0808">Transferase</keyword>
<protein>
    <submittedName>
        <fullName evidence="7">Methyltransferase domain-containing protein</fullName>
    </submittedName>
    <submittedName>
        <fullName evidence="6">Methyltransferase family protein</fullName>
    </submittedName>
</protein>
<evidence type="ECO:0000313" key="8">
    <source>
        <dbReference type="Proteomes" id="UP000184240"/>
    </source>
</evidence>
<feature type="domain" description="Methyltransferase type 11" evidence="5">
    <location>
        <begin position="58"/>
        <end position="157"/>
    </location>
</feature>
<dbReference type="RefSeq" id="WP_072984824.1">
    <property type="nucleotide sequence ID" value="NZ_FQXT01000006.1"/>
</dbReference>
<dbReference type="Proteomes" id="UP000184240">
    <property type="component" value="Unassembled WGS sequence"/>
</dbReference>
<organism evidence="7 8">
    <name type="scientific">Leeuwenhoekiella palythoae</name>
    <dbReference type="NCBI Taxonomy" id="573501"/>
    <lineage>
        <taxon>Bacteria</taxon>
        <taxon>Pseudomonadati</taxon>
        <taxon>Bacteroidota</taxon>
        <taxon>Flavobacteriia</taxon>
        <taxon>Flavobacteriales</taxon>
        <taxon>Flavobacteriaceae</taxon>
        <taxon>Leeuwenhoekiella</taxon>
    </lineage>
</organism>
<comment type="pathway">
    <text evidence="4">Phospholipid metabolism.</text>
</comment>
<gene>
    <name evidence="6" type="ORF">DSM01_3268</name>
    <name evidence="7" type="ORF">SAMN04487999_3226</name>
</gene>
<evidence type="ECO:0000256" key="3">
    <source>
        <dbReference type="ARBA" id="ARBA00022679"/>
    </source>
</evidence>
<dbReference type="PANTHER" id="PTHR44307">
    <property type="entry name" value="PHOSPHOETHANOLAMINE METHYLTRANSFERASE"/>
    <property type="match status" value="1"/>
</dbReference>
<sequence>METYKKWSTQDLIELSNQLGCPSGPQGIAVARRMQESNKEMVINAFTALDVQHNNNILELGPGNGWHLSHVLKNRKHLTYTGLDISTLMIEEAKKYNSTFAKQQALEFKAYNGKLLDFSEAEFDKIIAVNTLYFWQEPTKIISQLYKLLKKGGALVLGYAERKFMEQLPFTQHGFELYDSVELLSLLEKCGFSNFQLKVHTDSVLSKMGTAVERDYTILKVTK</sequence>
<dbReference type="Gene3D" id="3.40.50.150">
    <property type="entry name" value="Vaccinia Virus protein VP39"/>
    <property type="match status" value="1"/>
</dbReference>
<evidence type="ECO:0000313" key="6">
    <source>
        <dbReference type="EMBL" id="RXG26950.1"/>
    </source>
</evidence>
<dbReference type="EMBL" id="QOVN01000010">
    <property type="protein sequence ID" value="RXG26950.1"/>
    <property type="molecule type" value="Genomic_DNA"/>
</dbReference>
<dbReference type="STRING" id="573501.SAMN04487999_3226"/>
<dbReference type="AlphaFoldDB" id="A0A1M5ZM10"/>
<reference evidence="8" key="2">
    <citation type="submission" date="2016-11" db="EMBL/GenBank/DDBJ databases">
        <authorList>
            <person name="Varghese N."/>
            <person name="Submissions S."/>
        </authorList>
    </citation>
    <scope>NUCLEOTIDE SEQUENCE [LARGE SCALE GENOMIC DNA]</scope>
    <source>
        <strain evidence="8">DSM 19859</strain>
    </source>
</reference>
<keyword evidence="9" id="KW-1185">Reference proteome</keyword>
<dbReference type="PANTHER" id="PTHR44307:SF2">
    <property type="entry name" value="PHOSPHOETHANOLAMINE METHYLTRANSFERASE ISOFORM X1"/>
    <property type="match status" value="1"/>
</dbReference>
<dbReference type="OrthoDB" id="9770553at2"/>
<evidence type="ECO:0000259" key="5">
    <source>
        <dbReference type="Pfam" id="PF08241"/>
    </source>
</evidence>
<dbReference type="GO" id="GO:0008757">
    <property type="term" value="F:S-adenosylmethionine-dependent methyltransferase activity"/>
    <property type="evidence" value="ECO:0007669"/>
    <property type="project" value="InterPro"/>
</dbReference>
<dbReference type="Pfam" id="PF08241">
    <property type="entry name" value="Methyltransf_11"/>
    <property type="match status" value="1"/>
</dbReference>
<name>A0A1M5ZM10_9FLAO</name>
<evidence type="ECO:0000313" key="7">
    <source>
        <dbReference type="EMBL" id="SHI24963.1"/>
    </source>
</evidence>
<evidence type="ECO:0000256" key="1">
    <source>
        <dbReference type="ARBA" id="ARBA00005189"/>
    </source>
</evidence>
<dbReference type="GO" id="GO:0032259">
    <property type="term" value="P:methylation"/>
    <property type="evidence" value="ECO:0007669"/>
    <property type="project" value="UniProtKB-KW"/>
</dbReference>
<dbReference type="EMBL" id="FQXT01000006">
    <property type="protein sequence ID" value="SHI24963.1"/>
    <property type="molecule type" value="Genomic_DNA"/>
</dbReference>
<comment type="pathway">
    <text evidence="1">Lipid metabolism.</text>
</comment>
<keyword evidence="2 7" id="KW-0489">Methyltransferase</keyword>
<reference evidence="6 9" key="3">
    <citation type="submission" date="2018-07" db="EMBL/GenBank/DDBJ databases">
        <title>Leeuwenhoekiella genomics.</title>
        <authorList>
            <person name="Tahon G."/>
            <person name="Willems A."/>
        </authorList>
    </citation>
    <scope>NUCLEOTIDE SEQUENCE [LARGE SCALE GENOMIC DNA]</scope>
    <source>
        <strain evidence="6 9">LMG 24856</strain>
    </source>
</reference>
<accession>A0A1M5ZM10</accession>
<evidence type="ECO:0000256" key="4">
    <source>
        <dbReference type="ARBA" id="ARBA00025707"/>
    </source>
</evidence>
<dbReference type="SUPFAM" id="SSF53335">
    <property type="entry name" value="S-adenosyl-L-methionine-dependent methyltransferases"/>
    <property type="match status" value="1"/>
</dbReference>
<dbReference type="CDD" id="cd02440">
    <property type="entry name" value="AdoMet_MTases"/>
    <property type="match status" value="1"/>
</dbReference>
<evidence type="ECO:0000256" key="2">
    <source>
        <dbReference type="ARBA" id="ARBA00022603"/>
    </source>
</evidence>
<dbReference type="Proteomes" id="UP000290037">
    <property type="component" value="Unassembled WGS sequence"/>
</dbReference>
<dbReference type="InterPro" id="IPR029063">
    <property type="entry name" value="SAM-dependent_MTases_sf"/>
</dbReference>
<evidence type="ECO:0000313" key="9">
    <source>
        <dbReference type="Proteomes" id="UP000290037"/>
    </source>
</evidence>
<proteinExistence type="predicted"/>